<organism evidence="1 2">
    <name type="scientific">Cyclotella atomus</name>
    <dbReference type="NCBI Taxonomy" id="382360"/>
    <lineage>
        <taxon>Eukaryota</taxon>
        <taxon>Sar</taxon>
        <taxon>Stramenopiles</taxon>
        <taxon>Ochrophyta</taxon>
        <taxon>Bacillariophyta</taxon>
        <taxon>Coscinodiscophyceae</taxon>
        <taxon>Thalassiosirophycidae</taxon>
        <taxon>Stephanodiscales</taxon>
        <taxon>Stephanodiscaceae</taxon>
        <taxon>Cyclotella</taxon>
    </lineage>
</organism>
<keyword evidence="2" id="KW-1185">Reference proteome</keyword>
<reference evidence="1 2" key="1">
    <citation type="submission" date="2024-10" db="EMBL/GenBank/DDBJ databases">
        <title>Updated reference genomes for cyclostephanoid diatoms.</title>
        <authorList>
            <person name="Roberts W.R."/>
            <person name="Alverson A.J."/>
        </authorList>
    </citation>
    <scope>NUCLEOTIDE SEQUENCE [LARGE SCALE GENOMIC DNA]</scope>
    <source>
        <strain evidence="1 2">AJA010-31</strain>
    </source>
</reference>
<proteinExistence type="predicted"/>
<dbReference type="EMBL" id="JALLPJ020000132">
    <property type="protein sequence ID" value="KAL3801453.1"/>
    <property type="molecule type" value="Genomic_DNA"/>
</dbReference>
<sequence length="76" mass="8833">MLEQDLQLRELAATTHGYELNRNGGNYVRGSYYSMDKKTSVAIEYEQMKREASARGTKVKNQRVGKEMRSWLEVCK</sequence>
<protein>
    <submittedName>
        <fullName evidence="1">Uncharacterized protein</fullName>
    </submittedName>
</protein>
<evidence type="ECO:0000313" key="2">
    <source>
        <dbReference type="Proteomes" id="UP001530400"/>
    </source>
</evidence>
<dbReference type="AlphaFoldDB" id="A0ABD3QM40"/>
<dbReference type="Proteomes" id="UP001530400">
    <property type="component" value="Unassembled WGS sequence"/>
</dbReference>
<name>A0ABD3QM40_9STRA</name>
<comment type="caution">
    <text evidence="1">The sequence shown here is derived from an EMBL/GenBank/DDBJ whole genome shotgun (WGS) entry which is preliminary data.</text>
</comment>
<evidence type="ECO:0000313" key="1">
    <source>
        <dbReference type="EMBL" id="KAL3801453.1"/>
    </source>
</evidence>
<accession>A0ABD3QM40</accession>
<gene>
    <name evidence="1" type="ORF">ACHAWO_002165</name>
</gene>